<protein>
    <submittedName>
        <fullName evidence="4">Uncharacterized protein</fullName>
    </submittedName>
</protein>
<evidence type="ECO:0000256" key="3">
    <source>
        <dbReference type="SAM" id="Phobius"/>
    </source>
</evidence>
<dbReference type="PANTHER" id="PTHR23242">
    <property type="entry name" value="TRANSCRIPTION FACTOR HOXA13"/>
    <property type="match status" value="1"/>
</dbReference>
<dbReference type="InParanoid" id="A0A177C8Z3"/>
<name>A0A177C8Z3_9PLEO</name>
<keyword evidence="3" id="KW-0812">Transmembrane</keyword>
<keyword evidence="3" id="KW-0472">Membrane</keyword>
<sequence length="1438" mass="151055">MAGQSNGRAKKPSKAAPNGTANGHLNGHADKSRAAPAKQVNARRKPRTSWTGSFASLVARLASWYLIITLAFRCPSSLTKISDSSPQICKPYLHARSYAAPYVDPYYQTYVAPQVEKFQPYVDTFDQRVYAPVSTFTKNQYATYGARRVEQAQKYVEAEWARTARPQIQQLQNKAYAQYEHHLGPYVKTASDALGPYVEQTKASLVEIYHLSILPTYEALLPYGRQAYAQGHHATVHYIFPAVHTGRDATWKFVSRTLWPYVRVLYGDNVEPQLVRIRERLGRYKDQQKVESVLEAVGSSSSARSKTDAITSSATIASSVSSAVSSATESTKSGWGVFDDFFGAESSATPSEVETKSPTQPKQPQLTGAELREKLNQDLREWQTKFATAADKGADDLDVRVAEITKRQIENGVHGHGAAMIVQLEETAESTISSLKKFTKQTIRSLPEDATEEQLEKAHEKCITKMRELGLAVKEKSQAVRNWKMTFDQETDNLVRAAVGSTVEVLEKIHGLGLQEVGMRWAWLDGVEYKDWQNYHKLRDTLNEWQEEVEAVGAKHDGLKAAHEEAAKLEDKAMTIASTMVNELVRLKDVSKWKIWAGDQTDDFSDKKVPARAYNAAQQVISNAREASSQASEAILGSEIPASESIASAAKASASSVSSILSDKIVGSETPAAESVASAAKASASSASSQLSNKIVGSETPVAESVASAAKQSASDAASKVSEAVVGSETPATESIASVVKSQVSNAAENIESATEVAKKSADAAASAASGAPKKVWGGVNAQVLVEAREPVFDDVIEDDEEGTYSEKVQSMVANAGDRASDLSRAVSEALLGATKTQGTAESVTSLASEQYVKALAAASSVLYGSQQAPLDSATSIASDKFASAVTAASYAIYGTPTPTAVIQTVRTHASSRYNEAVSIANAQFENAKSQFSVLVSGTTKPAHETMLAMIEKAYSDSLAAASERLDAALQYTESVKSYAAGPTQGYFESVSSIASSRLSEGLSQATAQFSSEPTDSPVLDGARRQYYEAIGLAHARYSEFLGAASTAVYGPEQGTFESLASVASESAASVAGSAQSYASDVSDSAQSAAAKAQEAAASLASQVSSGVIGSETAWTESVASQASQNWEALIAKASNQVYGAPTPWAASVYSQAGEYAAQATAQAAEQAAAVQALISELVIGKEPDFTESVMARFSAAYYTALPAAVSSVNSIASENIAAVTSYAGESFEAASEFAAEAYASASSVVESVFVPPPAIETIISNVNEQLNAAVESASAAVYGTQKGTIEQASESVVNAYASVQSKASEAIYGTAQASHDFAAVASSAQAAISEAIFGTPAATGISASAANGAAAAASVYSSVASVASEKAANAAAAASEAIYGPKQGAVESASARLAAAVEAANSRISELYAAASTNAEAVASSASSVAAEATKRVKDEL</sequence>
<organism evidence="4 5">
    <name type="scientific">Paraphaeosphaeria sporulosa</name>
    <dbReference type="NCBI Taxonomy" id="1460663"/>
    <lineage>
        <taxon>Eukaryota</taxon>
        <taxon>Fungi</taxon>
        <taxon>Dikarya</taxon>
        <taxon>Ascomycota</taxon>
        <taxon>Pezizomycotina</taxon>
        <taxon>Dothideomycetes</taxon>
        <taxon>Pleosporomycetidae</taxon>
        <taxon>Pleosporales</taxon>
        <taxon>Massarineae</taxon>
        <taxon>Didymosphaeriaceae</taxon>
        <taxon>Paraphaeosphaeria</taxon>
    </lineage>
</organism>
<dbReference type="EMBL" id="KV441555">
    <property type="protein sequence ID" value="OAG03227.1"/>
    <property type="molecule type" value="Genomic_DNA"/>
</dbReference>
<feature type="transmembrane region" description="Helical" evidence="3">
    <location>
        <begin position="53"/>
        <end position="72"/>
    </location>
</feature>
<feature type="coiled-coil region" evidence="1">
    <location>
        <begin position="535"/>
        <end position="562"/>
    </location>
</feature>
<evidence type="ECO:0000313" key="5">
    <source>
        <dbReference type="Proteomes" id="UP000077069"/>
    </source>
</evidence>
<reference evidence="4 5" key="1">
    <citation type="submission" date="2016-05" db="EMBL/GenBank/DDBJ databases">
        <title>Comparative analysis of secretome profiles of manganese(II)-oxidizing ascomycete fungi.</title>
        <authorList>
            <consortium name="DOE Joint Genome Institute"/>
            <person name="Zeiner C.A."/>
            <person name="Purvine S.O."/>
            <person name="Zink E.M."/>
            <person name="Wu S."/>
            <person name="Pasa-Tolic L."/>
            <person name="Chaput D.L."/>
            <person name="Haridas S."/>
            <person name="Grigoriev I.V."/>
            <person name="Santelli C.M."/>
            <person name="Hansel C.M."/>
        </authorList>
    </citation>
    <scope>NUCLEOTIDE SEQUENCE [LARGE SCALE GENOMIC DNA]</scope>
    <source>
        <strain evidence="4 5">AP3s5-JAC2a</strain>
    </source>
</reference>
<keyword evidence="1" id="KW-0175">Coiled coil</keyword>
<feature type="region of interest" description="Disordered" evidence="2">
    <location>
        <begin position="348"/>
        <end position="367"/>
    </location>
</feature>
<evidence type="ECO:0000256" key="2">
    <source>
        <dbReference type="SAM" id="MobiDB-lite"/>
    </source>
</evidence>
<accession>A0A177C8Z3</accession>
<gene>
    <name evidence="4" type="ORF">CC84DRAFT_1125527</name>
</gene>
<feature type="compositionally biased region" description="Polar residues" evidence="2">
    <location>
        <begin position="348"/>
        <end position="366"/>
    </location>
</feature>
<dbReference type="OrthoDB" id="3260408at2759"/>
<dbReference type="RefSeq" id="XP_018033592.1">
    <property type="nucleotide sequence ID" value="XM_018175720.1"/>
</dbReference>
<keyword evidence="3" id="KW-1133">Transmembrane helix</keyword>
<feature type="region of interest" description="Disordered" evidence="2">
    <location>
        <begin position="1"/>
        <end position="46"/>
    </location>
</feature>
<dbReference type="STRING" id="1460663.A0A177C8Z3"/>
<dbReference type="Proteomes" id="UP000077069">
    <property type="component" value="Unassembled WGS sequence"/>
</dbReference>
<keyword evidence="5" id="KW-1185">Reference proteome</keyword>
<dbReference type="GeneID" id="28759206"/>
<evidence type="ECO:0000256" key="1">
    <source>
        <dbReference type="SAM" id="Coils"/>
    </source>
</evidence>
<dbReference type="PANTHER" id="PTHR23242:SF9">
    <property type="entry name" value="TRANSCRIPTION FACTOR HOXA13"/>
    <property type="match status" value="1"/>
</dbReference>
<evidence type="ECO:0000313" key="4">
    <source>
        <dbReference type="EMBL" id="OAG03227.1"/>
    </source>
</evidence>
<proteinExistence type="predicted"/>